<dbReference type="Proteomes" id="UP000254031">
    <property type="component" value="Unassembled WGS sequence"/>
</dbReference>
<dbReference type="Gene3D" id="1.10.260.40">
    <property type="entry name" value="lambda repressor-like DNA-binding domains"/>
    <property type="match status" value="1"/>
</dbReference>
<dbReference type="AlphaFoldDB" id="A0A378PT57"/>
<dbReference type="InterPro" id="IPR010982">
    <property type="entry name" value="Lambda_DNA-bd_dom_sf"/>
</dbReference>
<dbReference type="EMBL" id="UGPL01000008">
    <property type="protein sequence ID" value="STY91748.1"/>
    <property type="molecule type" value="Genomic_DNA"/>
</dbReference>
<evidence type="ECO:0000259" key="1">
    <source>
        <dbReference type="PROSITE" id="PS50943"/>
    </source>
</evidence>
<dbReference type="CDD" id="cd00093">
    <property type="entry name" value="HTH_XRE"/>
    <property type="match status" value="1"/>
</dbReference>
<gene>
    <name evidence="2" type="ORF">NCTC9380_03002</name>
</gene>
<protein>
    <recommendedName>
        <fullName evidence="1">HTH cro/C1-type domain-containing protein</fullName>
    </recommendedName>
</protein>
<dbReference type="Pfam" id="PF01381">
    <property type="entry name" value="HTH_3"/>
    <property type="match status" value="1"/>
</dbReference>
<dbReference type="PROSITE" id="PS50943">
    <property type="entry name" value="HTH_CROC1"/>
    <property type="match status" value="1"/>
</dbReference>
<organism evidence="2 3">
    <name type="scientific">Mannheimia haemolytica</name>
    <name type="common">Pasteurella haemolytica</name>
    <dbReference type="NCBI Taxonomy" id="75985"/>
    <lineage>
        <taxon>Bacteria</taxon>
        <taxon>Pseudomonadati</taxon>
        <taxon>Pseudomonadota</taxon>
        <taxon>Gammaproteobacteria</taxon>
        <taxon>Pasteurellales</taxon>
        <taxon>Pasteurellaceae</taxon>
        <taxon>Mannheimia</taxon>
    </lineage>
</organism>
<sequence length="48" mass="5444">MDTLASRLKIVLDQKGLTQEKFAEQIGVSQPSVFKNPEWTNSKSHKDL</sequence>
<proteinExistence type="predicted"/>
<dbReference type="GO" id="GO:0003677">
    <property type="term" value="F:DNA binding"/>
    <property type="evidence" value="ECO:0007669"/>
    <property type="project" value="InterPro"/>
</dbReference>
<accession>A0A378PT57</accession>
<dbReference type="InterPro" id="IPR001387">
    <property type="entry name" value="Cro/C1-type_HTH"/>
</dbReference>
<dbReference type="SUPFAM" id="SSF47413">
    <property type="entry name" value="lambda repressor-like DNA-binding domains"/>
    <property type="match status" value="1"/>
</dbReference>
<evidence type="ECO:0000313" key="2">
    <source>
        <dbReference type="EMBL" id="STY91748.1"/>
    </source>
</evidence>
<evidence type="ECO:0000313" key="3">
    <source>
        <dbReference type="Proteomes" id="UP000254031"/>
    </source>
</evidence>
<reference evidence="2 3" key="1">
    <citation type="submission" date="2018-06" db="EMBL/GenBank/DDBJ databases">
        <authorList>
            <consortium name="Pathogen Informatics"/>
            <person name="Doyle S."/>
        </authorList>
    </citation>
    <scope>NUCLEOTIDE SEQUENCE [LARGE SCALE GENOMIC DNA]</scope>
    <source>
        <strain evidence="2 3">NCTC9380</strain>
    </source>
</reference>
<name>A0A378PT57_MANHA</name>
<feature type="domain" description="HTH cro/C1-type" evidence="1">
    <location>
        <begin position="8"/>
        <end position="33"/>
    </location>
</feature>